<keyword evidence="2" id="KW-0687">Ribonucleoprotein</keyword>
<dbReference type="EMBL" id="CM017873">
    <property type="protein sequence ID" value="KAG1332013.1"/>
    <property type="molecule type" value="Genomic_DNA"/>
</dbReference>
<gene>
    <name evidence="2" type="ORF">COCNU_02G019810</name>
</gene>
<dbReference type="Proteomes" id="UP000797356">
    <property type="component" value="Chromosome 2"/>
</dbReference>
<dbReference type="OrthoDB" id="10502363at2759"/>
<evidence type="ECO:0000313" key="2">
    <source>
        <dbReference type="EMBL" id="KAG1332013.1"/>
    </source>
</evidence>
<keyword evidence="2" id="KW-0689">Ribosomal protein</keyword>
<reference evidence="2" key="2">
    <citation type="submission" date="2019-07" db="EMBL/GenBank/DDBJ databases">
        <authorList>
            <person name="Yang Y."/>
            <person name="Bocs S."/>
            <person name="Baudouin L."/>
        </authorList>
    </citation>
    <scope>NUCLEOTIDE SEQUENCE</scope>
    <source>
        <tissue evidence="2">Spear leaf of Hainan Tall coconut</tissue>
    </source>
</reference>
<sequence>MEKRKQRMVGQENEKLTLLRLADGGARLKPLAAALFGGDLDVAVGDLLLEVLGVLAVDGAADGDAGAEDFLDGAGEVLGHGSRPHHPGDLNDVVEGDVAVVLDVLGLLAVALRLLKGLDHQGGGRGHHRHLGLAVLHGELDGDAEALPILGRLLGDVFTNLLGGETEGTDLGRQGARRPDLTAGHADVNVNDLGGIKLGRHGSSSGGGG</sequence>
<proteinExistence type="predicted"/>
<name>A0A8K0MXY7_COCNU</name>
<comment type="caution">
    <text evidence="2">The sequence shown here is derived from an EMBL/GenBank/DDBJ whole genome shotgun (WGS) entry which is preliminary data.</text>
</comment>
<evidence type="ECO:0000256" key="1">
    <source>
        <dbReference type="SAM" id="MobiDB-lite"/>
    </source>
</evidence>
<evidence type="ECO:0000313" key="3">
    <source>
        <dbReference type="Proteomes" id="UP000797356"/>
    </source>
</evidence>
<organism evidence="2 3">
    <name type="scientific">Cocos nucifera</name>
    <name type="common">Coconut palm</name>
    <dbReference type="NCBI Taxonomy" id="13894"/>
    <lineage>
        <taxon>Eukaryota</taxon>
        <taxon>Viridiplantae</taxon>
        <taxon>Streptophyta</taxon>
        <taxon>Embryophyta</taxon>
        <taxon>Tracheophyta</taxon>
        <taxon>Spermatophyta</taxon>
        <taxon>Magnoliopsida</taxon>
        <taxon>Liliopsida</taxon>
        <taxon>Arecaceae</taxon>
        <taxon>Arecoideae</taxon>
        <taxon>Cocoseae</taxon>
        <taxon>Attaleinae</taxon>
        <taxon>Cocos</taxon>
    </lineage>
</organism>
<accession>A0A8K0MXY7</accession>
<dbReference type="GO" id="GO:0005840">
    <property type="term" value="C:ribosome"/>
    <property type="evidence" value="ECO:0007669"/>
    <property type="project" value="UniProtKB-KW"/>
</dbReference>
<protein>
    <submittedName>
        <fullName evidence="2">Putative 60S ribosomal protein L12-like</fullName>
    </submittedName>
</protein>
<feature type="region of interest" description="Disordered" evidence="1">
    <location>
        <begin position="166"/>
        <end position="186"/>
    </location>
</feature>
<dbReference type="AlphaFoldDB" id="A0A8K0MXY7"/>
<reference evidence="2" key="1">
    <citation type="journal article" date="2017" name="Gigascience">
        <title>The genome draft of coconut (Cocos nucifera).</title>
        <authorList>
            <person name="Xiao Y."/>
            <person name="Xu P."/>
            <person name="Fan H."/>
            <person name="Baudouin L."/>
            <person name="Xia W."/>
            <person name="Bocs S."/>
            <person name="Xu J."/>
            <person name="Li Q."/>
            <person name="Guo A."/>
            <person name="Zhou L."/>
            <person name="Li J."/>
            <person name="Wu Y."/>
            <person name="Ma Z."/>
            <person name="Armero A."/>
            <person name="Issali A.E."/>
            <person name="Liu N."/>
            <person name="Peng M."/>
            <person name="Yang Y."/>
        </authorList>
    </citation>
    <scope>NUCLEOTIDE SEQUENCE</scope>
    <source>
        <tissue evidence="2">Spear leaf of Hainan Tall coconut</tissue>
    </source>
</reference>
<keyword evidence="3" id="KW-1185">Reference proteome</keyword>